<dbReference type="InterPro" id="IPR004046">
    <property type="entry name" value="GST_C"/>
</dbReference>
<keyword evidence="4" id="KW-1185">Reference proteome</keyword>
<accession>A0A840RDW0</accession>
<comment type="caution">
    <text evidence="3">The sequence shown here is derived from an EMBL/GenBank/DDBJ whole genome shotgun (WGS) entry which is preliminary data.</text>
</comment>
<sequence length="213" mass="23886">MQVYFAPLACSAATRIALYEAQAGAEAEFIYVDIHTRPGERLLADGSDFHAINPMGQVPAIRTRNGEIITENPVVLQYVADQYPQAHLAPAGGMERYRLQQWLNFIATELHKATYIPLLDRHSPDGAKAFARQKLALRFGYLSQQLTGQDYLLGYFTVADAYLMTVLNWSPYAGIELREWPQLQAYAQALKQRPSVARALAEEMAAYSAEMSR</sequence>
<dbReference type="SUPFAM" id="SSF47616">
    <property type="entry name" value="GST C-terminal domain-like"/>
    <property type="match status" value="1"/>
</dbReference>
<dbReference type="InterPro" id="IPR010987">
    <property type="entry name" value="Glutathione-S-Trfase_C-like"/>
</dbReference>
<dbReference type="Gene3D" id="1.20.1050.10">
    <property type="match status" value="1"/>
</dbReference>
<dbReference type="GO" id="GO:0004364">
    <property type="term" value="F:glutathione transferase activity"/>
    <property type="evidence" value="ECO:0007669"/>
    <property type="project" value="UniProtKB-EC"/>
</dbReference>
<dbReference type="InterPro" id="IPR036282">
    <property type="entry name" value="Glutathione-S-Trfase_C_sf"/>
</dbReference>
<reference evidence="3 4" key="1">
    <citation type="submission" date="2020-08" db="EMBL/GenBank/DDBJ databases">
        <title>Genomic Encyclopedia of Type Strains, Phase IV (KMG-IV): sequencing the most valuable type-strain genomes for metagenomic binning, comparative biology and taxonomic classification.</title>
        <authorList>
            <person name="Goeker M."/>
        </authorList>
    </citation>
    <scope>NUCLEOTIDE SEQUENCE [LARGE SCALE GENOMIC DNA]</scope>
    <source>
        <strain evidence="3 4">DSM 18233</strain>
    </source>
</reference>
<evidence type="ECO:0000313" key="4">
    <source>
        <dbReference type="Proteomes" id="UP000543030"/>
    </source>
</evidence>
<dbReference type="SFLD" id="SFLDS00019">
    <property type="entry name" value="Glutathione_Transferase_(cytos"/>
    <property type="match status" value="1"/>
</dbReference>
<dbReference type="PROSITE" id="PS50404">
    <property type="entry name" value="GST_NTER"/>
    <property type="match status" value="1"/>
</dbReference>
<dbReference type="PROSITE" id="PS50405">
    <property type="entry name" value="GST_CTER"/>
    <property type="match status" value="1"/>
</dbReference>
<dbReference type="InterPro" id="IPR036249">
    <property type="entry name" value="Thioredoxin-like_sf"/>
</dbReference>
<dbReference type="SFLD" id="SFLDG01150">
    <property type="entry name" value="Main.1:_Beta-like"/>
    <property type="match status" value="1"/>
</dbReference>
<dbReference type="CDD" id="cd03057">
    <property type="entry name" value="GST_N_Beta"/>
    <property type="match status" value="1"/>
</dbReference>
<dbReference type="PANTHER" id="PTHR44051">
    <property type="entry name" value="GLUTATHIONE S-TRANSFERASE-RELATED"/>
    <property type="match status" value="1"/>
</dbReference>
<gene>
    <name evidence="3" type="ORF">HNQ50_001880</name>
</gene>
<evidence type="ECO:0000259" key="2">
    <source>
        <dbReference type="PROSITE" id="PS50405"/>
    </source>
</evidence>
<evidence type="ECO:0000313" key="3">
    <source>
        <dbReference type="EMBL" id="MBB5191157.1"/>
    </source>
</evidence>
<proteinExistence type="predicted"/>
<dbReference type="Gene3D" id="3.40.30.10">
    <property type="entry name" value="Glutaredoxin"/>
    <property type="match status" value="1"/>
</dbReference>
<keyword evidence="3" id="KW-0808">Transferase</keyword>
<protein>
    <submittedName>
        <fullName evidence="3">Glutathione S-transferase</fullName>
        <ecNumber evidence="3">2.5.1.18</ecNumber>
    </submittedName>
</protein>
<dbReference type="Pfam" id="PF13409">
    <property type="entry name" value="GST_N_2"/>
    <property type="match status" value="1"/>
</dbReference>
<dbReference type="SFLD" id="SFLDG00358">
    <property type="entry name" value="Main_(cytGST)"/>
    <property type="match status" value="1"/>
</dbReference>
<dbReference type="InterPro" id="IPR004045">
    <property type="entry name" value="Glutathione_S-Trfase_N"/>
</dbReference>
<dbReference type="EMBL" id="JACHHN010000003">
    <property type="protein sequence ID" value="MBB5191157.1"/>
    <property type="molecule type" value="Genomic_DNA"/>
</dbReference>
<dbReference type="Proteomes" id="UP000543030">
    <property type="component" value="Unassembled WGS sequence"/>
</dbReference>
<feature type="domain" description="GST N-terminal" evidence="1">
    <location>
        <begin position="1"/>
        <end position="87"/>
    </location>
</feature>
<name>A0A840RDW0_9NEIS</name>
<dbReference type="RefSeq" id="WP_184099799.1">
    <property type="nucleotide sequence ID" value="NZ_JACHHN010000003.1"/>
</dbReference>
<dbReference type="SUPFAM" id="SSF52833">
    <property type="entry name" value="Thioredoxin-like"/>
    <property type="match status" value="1"/>
</dbReference>
<dbReference type="CDD" id="cd03188">
    <property type="entry name" value="GST_C_Beta"/>
    <property type="match status" value="1"/>
</dbReference>
<dbReference type="AlphaFoldDB" id="A0A840RDW0"/>
<evidence type="ECO:0000259" key="1">
    <source>
        <dbReference type="PROSITE" id="PS50404"/>
    </source>
</evidence>
<dbReference type="PANTHER" id="PTHR44051:SF8">
    <property type="entry name" value="GLUTATHIONE S-TRANSFERASE GSTA"/>
    <property type="match status" value="1"/>
</dbReference>
<dbReference type="InterPro" id="IPR040079">
    <property type="entry name" value="Glutathione_S-Trfase"/>
</dbReference>
<organism evidence="3 4">
    <name type="scientific">Silvimonas terrae</name>
    <dbReference type="NCBI Taxonomy" id="300266"/>
    <lineage>
        <taxon>Bacteria</taxon>
        <taxon>Pseudomonadati</taxon>
        <taxon>Pseudomonadota</taxon>
        <taxon>Betaproteobacteria</taxon>
        <taxon>Neisseriales</taxon>
        <taxon>Chitinibacteraceae</taxon>
        <taxon>Silvimonas</taxon>
    </lineage>
</organism>
<dbReference type="Pfam" id="PF14497">
    <property type="entry name" value="GST_C_3"/>
    <property type="match status" value="1"/>
</dbReference>
<dbReference type="EC" id="2.5.1.18" evidence="3"/>
<feature type="domain" description="GST C-terminal" evidence="2">
    <location>
        <begin position="92"/>
        <end position="208"/>
    </location>
</feature>